<feature type="region of interest" description="Disordered" evidence="1">
    <location>
        <begin position="1"/>
        <end position="27"/>
    </location>
</feature>
<proteinExistence type="predicted"/>
<dbReference type="InterPro" id="IPR029491">
    <property type="entry name" value="Helicase_HTH"/>
</dbReference>
<feature type="compositionally biased region" description="Basic and acidic residues" evidence="1">
    <location>
        <begin position="1"/>
        <end position="14"/>
    </location>
</feature>
<evidence type="ECO:0000256" key="1">
    <source>
        <dbReference type="SAM" id="MobiDB-lite"/>
    </source>
</evidence>
<reference evidence="3" key="1">
    <citation type="submission" date="2023-01" db="EMBL/GenBank/DDBJ databases">
        <title>Genome assembly of the deep-sea coral Lophelia pertusa.</title>
        <authorList>
            <person name="Herrera S."/>
            <person name="Cordes E."/>
        </authorList>
    </citation>
    <scope>NUCLEOTIDE SEQUENCE</scope>
    <source>
        <strain evidence="3">USNM1676648</strain>
        <tissue evidence="3">Polyp</tissue>
    </source>
</reference>
<comment type="caution">
    <text evidence="3">The sequence shown here is derived from an EMBL/GenBank/DDBJ whole genome shotgun (WGS) entry which is preliminary data.</text>
</comment>
<sequence length="146" mass="16473">MDQRKRVAETKPRGDGPSGSKRTRTDSCREELCTMYGKNGPSHKKRLVGDGLKQGKDFIQLAGELNVNTATAEVYGIDCLAAGQDLNHQSMAEHLGVTDESFDMIRREIITIEDKKLRTVRDNLDDSYTYNQIRFVLACLIHELEL</sequence>
<dbReference type="OrthoDB" id="5984144at2759"/>
<keyword evidence="4" id="KW-1185">Reference proteome</keyword>
<gene>
    <name evidence="3" type="ORF">OS493_009070</name>
</gene>
<evidence type="ECO:0000259" key="2">
    <source>
        <dbReference type="Pfam" id="PF14493"/>
    </source>
</evidence>
<name>A0A9W9ZHH7_9CNID</name>
<evidence type="ECO:0000313" key="4">
    <source>
        <dbReference type="Proteomes" id="UP001163046"/>
    </source>
</evidence>
<dbReference type="Pfam" id="PF14493">
    <property type="entry name" value="HTH_40"/>
    <property type="match status" value="1"/>
</dbReference>
<evidence type="ECO:0000313" key="3">
    <source>
        <dbReference type="EMBL" id="KAJ7380603.1"/>
    </source>
</evidence>
<accession>A0A9W9ZHH7</accession>
<protein>
    <recommendedName>
        <fullName evidence="2">Helicase Helix-turn-helix domain-containing protein</fullName>
    </recommendedName>
</protein>
<dbReference type="Proteomes" id="UP001163046">
    <property type="component" value="Unassembled WGS sequence"/>
</dbReference>
<feature type="domain" description="Helicase Helix-turn-helix" evidence="2">
    <location>
        <begin position="52"/>
        <end position="137"/>
    </location>
</feature>
<organism evidence="3 4">
    <name type="scientific">Desmophyllum pertusum</name>
    <dbReference type="NCBI Taxonomy" id="174260"/>
    <lineage>
        <taxon>Eukaryota</taxon>
        <taxon>Metazoa</taxon>
        <taxon>Cnidaria</taxon>
        <taxon>Anthozoa</taxon>
        <taxon>Hexacorallia</taxon>
        <taxon>Scleractinia</taxon>
        <taxon>Caryophylliina</taxon>
        <taxon>Caryophylliidae</taxon>
        <taxon>Desmophyllum</taxon>
    </lineage>
</organism>
<dbReference type="EMBL" id="MU826353">
    <property type="protein sequence ID" value="KAJ7380603.1"/>
    <property type="molecule type" value="Genomic_DNA"/>
</dbReference>
<dbReference type="AlphaFoldDB" id="A0A9W9ZHH7"/>